<protein>
    <recommendedName>
        <fullName evidence="5">protein-serine/threonine phosphatase</fullName>
        <ecNumber evidence="5">3.1.3.16</ecNumber>
    </recommendedName>
</protein>
<keyword evidence="12" id="KW-0539">Nucleus</keyword>
<keyword evidence="8" id="KW-0378">Hydrolase</keyword>
<dbReference type="InterPro" id="IPR057473">
    <property type="entry name" value="ARM_CPL3"/>
</dbReference>
<dbReference type="Gene3D" id="3.40.50.10190">
    <property type="entry name" value="BRCT domain"/>
    <property type="match status" value="1"/>
</dbReference>
<dbReference type="PANTHER" id="PTHR23081:SF2">
    <property type="entry name" value="RNA POLYMERASE II C-TERMINAL DOMAIN PHOSPHATASE-LIKE 3"/>
    <property type="match status" value="1"/>
</dbReference>
<accession>A0AAV6I2H7</accession>
<evidence type="ECO:0000256" key="4">
    <source>
        <dbReference type="ARBA" id="ARBA00004123"/>
    </source>
</evidence>
<evidence type="ECO:0000256" key="2">
    <source>
        <dbReference type="ARBA" id="ARBA00001941"/>
    </source>
</evidence>
<dbReference type="SUPFAM" id="SSF56784">
    <property type="entry name" value="HAD-like"/>
    <property type="match status" value="1"/>
</dbReference>
<feature type="compositionally biased region" description="Polar residues" evidence="16">
    <location>
        <begin position="101"/>
        <end position="117"/>
    </location>
</feature>
<evidence type="ECO:0000256" key="6">
    <source>
        <dbReference type="ARBA" id="ARBA00022491"/>
    </source>
</evidence>
<evidence type="ECO:0000256" key="15">
    <source>
        <dbReference type="ARBA" id="ARBA00063107"/>
    </source>
</evidence>
<keyword evidence="20" id="KW-1185">Reference proteome</keyword>
<dbReference type="CDD" id="cd17729">
    <property type="entry name" value="BRCT_CTDP1"/>
    <property type="match status" value="1"/>
</dbReference>
<dbReference type="EMBL" id="JACTNZ010000012">
    <property type="protein sequence ID" value="KAG5521747.1"/>
    <property type="molecule type" value="Genomic_DNA"/>
</dbReference>
<dbReference type="InterPro" id="IPR039189">
    <property type="entry name" value="Fcp1"/>
</dbReference>
<keyword evidence="7" id="KW-0479">Metal-binding</keyword>
<feature type="region of interest" description="Disordered" evidence="16">
    <location>
        <begin position="1"/>
        <end position="41"/>
    </location>
</feature>
<evidence type="ECO:0000256" key="1">
    <source>
        <dbReference type="ARBA" id="ARBA00001936"/>
    </source>
</evidence>
<feature type="region of interest" description="Disordered" evidence="16">
    <location>
        <begin position="589"/>
        <end position="656"/>
    </location>
</feature>
<feature type="region of interest" description="Disordered" evidence="16">
    <location>
        <begin position="478"/>
        <end position="509"/>
    </location>
</feature>
<evidence type="ECO:0000259" key="18">
    <source>
        <dbReference type="PROSITE" id="PS50969"/>
    </source>
</evidence>
<feature type="compositionally biased region" description="Acidic residues" evidence="16">
    <location>
        <begin position="150"/>
        <end position="161"/>
    </location>
</feature>
<comment type="caution">
    <text evidence="19">The sequence shown here is derived from an EMBL/GenBank/DDBJ whole genome shotgun (WGS) entry which is preliminary data.</text>
</comment>
<evidence type="ECO:0000256" key="7">
    <source>
        <dbReference type="ARBA" id="ARBA00022723"/>
    </source>
</evidence>
<evidence type="ECO:0000259" key="17">
    <source>
        <dbReference type="PROSITE" id="PS50172"/>
    </source>
</evidence>
<feature type="compositionally biased region" description="Acidic residues" evidence="16">
    <location>
        <begin position="488"/>
        <end position="498"/>
    </location>
</feature>
<dbReference type="Gene3D" id="3.40.50.1000">
    <property type="entry name" value="HAD superfamily/HAD-like"/>
    <property type="match status" value="1"/>
</dbReference>
<comment type="cofactor">
    <cofactor evidence="3">
        <name>Mg(2+)</name>
        <dbReference type="ChEBI" id="CHEBI:18420"/>
    </cofactor>
</comment>
<dbReference type="SMART" id="SM00292">
    <property type="entry name" value="BRCT"/>
    <property type="match status" value="1"/>
</dbReference>
<evidence type="ECO:0000256" key="8">
    <source>
        <dbReference type="ARBA" id="ARBA00022801"/>
    </source>
</evidence>
<keyword evidence="10" id="KW-0805">Transcription regulation</keyword>
<dbReference type="NCBIfam" id="TIGR02250">
    <property type="entry name" value="FCP1_euk"/>
    <property type="match status" value="1"/>
</dbReference>
<dbReference type="SMART" id="SM00577">
    <property type="entry name" value="CPDc"/>
    <property type="match status" value="1"/>
</dbReference>
<feature type="region of interest" description="Disordered" evidence="16">
    <location>
        <begin position="129"/>
        <end position="193"/>
    </location>
</feature>
<dbReference type="PANTHER" id="PTHR23081">
    <property type="entry name" value="RNA POLYMERASE II CTD PHOSPHATASE"/>
    <property type="match status" value="1"/>
</dbReference>
<dbReference type="CDD" id="cd07521">
    <property type="entry name" value="HAD_FCP1-like"/>
    <property type="match status" value="1"/>
</dbReference>
<dbReference type="AlphaFoldDB" id="A0AAV6I2H7"/>
<dbReference type="GO" id="GO:0009651">
    <property type="term" value="P:response to salt stress"/>
    <property type="evidence" value="ECO:0007669"/>
    <property type="project" value="UniProtKB-ARBA"/>
</dbReference>
<dbReference type="EC" id="3.1.3.16" evidence="5"/>
<organism evidence="19 20">
    <name type="scientific">Rhododendron griersonianum</name>
    <dbReference type="NCBI Taxonomy" id="479676"/>
    <lineage>
        <taxon>Eukaryota</taxon>
        <taxon>Viridiplantae</taxon>
        <taxon>Streptophyta</taxon>
        <taxon>Embryophyta</taxon>
        <taxon>Tracheophyta</taxon>
        <taxon>Spermatophyta</taxon>
        <taxon>Magnoliopsida</taxon>
        <taxon>eudicotyledons</taxon>
        <taxon>Gunneridae</taxon>
        <taxon>Pentapetalae</taxon>
        <taxon>asterids</taxon>
        <taxon>Ericales</taxon>
        <taxon>Ericaceae</taxon>
        <taxon>Ericoideae</taxon>
        <taxon>Rhodoreae</taxon>
        <taxon>Rhododendron</taxon>
    </lineage>
</organism>
<comment type="cofactor">
    <cofactor evidence="2">
        <name>Co(2+)</name>
        <dbReference type="ChEBI" id="CHEBI:48828"/>
    </cofactor>
</comment>
<dbReference type="GO" id="GO:0046872">
    <property type="term" value="F:metal ion binding"/>
    <property type="evidence" value="ECO:0007669"/>
    <property type="project" value="UniProtKB-KW"/>
</dbReference>
<feature type="region of interest" description="Disordered" evidence="16">
    <location>
        <begin position="540"/>
        <end position="563"/>
    </location>
</feature>
<dbReference type="GO" id="GO:0003723">
    <property type="term" value="F:RNA binding"/>
    <property type="evidence" value="ECO:0007669"/>
    <property type="project" value="UniProtKB-KW"/>
</dbReference>
<dbReference type="FunFam" id="3.40.50.1000:FF:000098">
    <property type="entry name" value="RNA polymerase II C-terminal domain phosphatase-like 3"/>
    <property type="match status" value="1"/>
</dbReference>
<sequence>MGQSIEDVEEGEISDSGSVEEISEEDFVKLEAATNNNNNNKPRVWTVQDLYKFPVSRNYSSGLYNLAWAQAVQNKSLDEVLVKQEEIINSNLKRSSSSSSATNTKQPNKTSNGLSLSTLKDAEKVIIDVSGDDDDDDEGADKVEKNKEEGELEEGEIDLDSEIVVKIEDDDDDEGLKGNNDGVDANQLDNDVGDTIQLDTTDGEENEVERRVNSIREALGTVTMVDAEKSYNAICSRLHCLLDSLREMVLGNSTPTADALIQLSFTAIQTVNSVFCSMNENQKEQNKDILSRLLSNVTSQNPPIFSPEQLKELELMITPMDPPTVLPPLKGNNKANNIQFTESVNQKDSDASENASHDLTSSMDMEFESASVESLHPNDANTFMERLKVGPSSSRGRGVLLPLLDLHKDHDEDSLPSPTRTTPLLMPLNSLLPIGGGAVKPEWPLSHPAEDTVMHPYERDALKAVSSYQQKFGRSSFLMNELPSPTPSEEDDDGDGDTGGEVSSSSMVGSVKTVNPPILAQSAVSLLPHVDSSKALINASSAPNTSFKSPVKSRDPRLRFANPDLGLDLNQRLLPMTKNEPKADAVVETATSRKQKPPEEPILDGPALKRQRNGLTDSEVVRDVQTVLGSGGGLEDRGTSGPQFTSSRSQVAENTGGDRWKFESAVTASGTGIILPNLLLNGTETLSGAGGSTPSLQSLLKDIAGNPTMWMNIIKTGQQRSVEPMTGSTHTPSLNSILGAVPSPSVPPSKPPVLGQGSAGLLQTPQTSSMNLQDELGKIRMKPRDPRRILHSNISQKAGSLGPDQAKTNAALVSSSQEMKGNLNLQNQDQADKKSMPPKNPPDITSQFTNNLKNIADILSVSQASIPPPVIPQNTSSQPVQVNSNRMDIKSAVQESVNLQSGTIPLSAEVAAGPSPPQNTWGDVEHLFDGFDDQQKAAIQRERARRIEEQNKMFAAHKLCLVLDLDHTLLNSAKFSEVDPVHDELLRKKEEQDREKPYRHLYRFPHMGMWTKLRPGIWNFLEKASMLFELHLYTMGNKLYATEMAKLLDPKGVLFNGRVISRGDDSDLFDGDERVPKSKDLEGVLGMESSVVIIDDSVRVWPHNKLNLIVVERYIYFPCSRRQFGLLGPSLLEIDHDERPEDGTLSSSLAVIEKIHQNFFSHQSLDEADVRNILASEQRKILGGCRIVFSRVFPVGEANPHLHPLWQTAEQFGAVCTNQIDEQVTHVVANSLGTDKVNWALSTGRFVVHPGWVEASALLYRRANEHDFAIKP</sequence>
<feature type="domain" description="BRCT" evidence="17">
    <location>
        <begin position="1177"/>
        <end position="1270"/>
    </location>
</feature>
<evidence type="ECO:0000256" key="3">
    <source>
        <dbReference type="ARBA" id="ARBA00001946"/>
    </source>
</evidence>
<feature type="region of interest" description="Disordered" evidence="16">
    <location>
        <begin position="92"/>
        <end position="117"/>
    </location>
</feature>
<feature type="compositionally biased region" description="Acidic residues" evidence="16">
    <location>
        <begin position="1"/>
        <end position="13"/>
    </location>
</feature>
<dbReference type="PROSITE" id="PS50969">
    <property type="entry name" value="FCP1"/>
    <property type="match status" value="1"/>
</dbReference>
<evidence type="ECO:0000313" key="19">
    <source>
        <dbReference type="EMBL" id="KAG5521747.1"/>
    </source>
</evidence>
<feature type="compositionally biased region" description="Low complexity" evidence="16">
    <location>
        <begin position="500"/>
        <end position="509"/>
    </location>
</feature>
<comment type="catalytic activity">
    <reaction evidence="13">
        <text>O-phospho-L-seryl-[protein] + H2O = L-seryl-[protein] + phosphate</text>
        <dbReference type="Rhea" id="RHEA:20629"/>
        <dbReference type="Rhea" id="RHEA-COMP:9863"/>
        <dbReference type="Rhea" id="RHEA-COMP:11604"/>
        <dbReference type="ChEBI" id="CHEBI:15377"/>
        <dbReference type="ChEBI" id="CHEBI:29999"/>
        <dbReference type="ChEBI" id="CHEBI:43474"/>
        <dbReference type="ChEBI" id="CHEBI:83421"/>
        <dbReference type="EC" id="3.1.3.16"/>
    </reaction>
</comment>
<evidence type="ECO:0000256" key="9">
    <source>
        <dbReference type="ARBA" id="ARBA00022884"/>
    </source>
</evidence>
<dbReference type="Pfam" id="PF00533">
    <property type="entry name" value="BRCT"/>
    <property type="match status" value="1"/>
</dbReference>
<name>A0AAV6I2H7_9ERIC</name>
<comment type="catalytic activity">
    <reaction evidence="14">
        <text>O-phospho-L-threonyl-[protein] + H2O = L-threonyl-[protein] + phosphate</text>
        <dbReference type="Rhea" id="RHEA:47004"/>
        <dbReference type="Rhea" id="RHEA-COMP:11060"/>
        <dbReference type="Rhea" id="RHEA-COMP:11605"/>
        <dbReference type="ChEBI" id="CHEBI:15377"/>
        <dbReference type="ChEBI" id="CHEBI:30013"/>
        <dbReference type="ChEBI" id="CHEBI:43474"/>
        <dbReference type="ChEBI" id="CHEBI:61977"/>
        <dbReference type="EC" id="3.1.3.16"/>
    </reaction>
</comment>
<dbReference type="InterPro" id="IPR011947">
    <property type="entry name" value="FCP1_euk"/>
</dbReference>
<dbReference type="InterPro" id="IPR023214">
    <property type="entry name" value="HAD_sf"/>
</dbReference>
<keyword evidence="11" id="KW-0804">Transcription</keyword>
<dbReference type="GO" id="GO:0005634">
    <property type="term" value="C:nucleus"/>
    <property type="evidence" value="ECO:0007669"/>
    <property type="project" value="UniProtKB-SubCell"/>
</dbReference>
<feature type="region of interest" description="Disordered" evidence="16">
    <location>
        <begin position="742"/>
        <end position="769"/>
    </location>
</feature>
<feature type="compositionally biased region" description="Polar residues" evidence="16">
    <location>
        <begin position="640"/>
        <end position="653"/>
    </location>
</feature>
<feature type="compositionally biased region" description="Basic and acidic residues" evidence="16">
    <location>
        <begin position="140"/>
        <end position="149"/>
    </location>
</feature>
<feature type="compositionally biased region" description="Acidic residues" evidence="16">
    <location>
        <begin position="130"/>
        <end position="139"/>
    </location>
</feature>
<dbReference type="Proteomes" id="UP000823749">
    <property type="component" value="Chromosome 12"/>
</dbReference>
<reference evidence="19" key="1">
    <citation type="submission" date="2020-08" db="EMBL/GenBank/DDBJ databases">
        <title>Plant Genome Project.</title>
        <authorList>
            <person name="Zhang R.-G."/>
        </authorList>
    </citation>
    <scope>NUCLEOTIDE SEQUENCE</scope>
    <source>
        <strain evidence="19">WSP0</strain>
        <tissue evidence="19">Leaf</tissue>
    </source>
</reference>
<dbReference type="GO" id="GO:0008420">
    <property type="term" value="F:RNA polymerase II CTD heptapeptide repeat phosphatase activity"/>
    <property type="evidence" value="ECO:0007669"/>
    <property type="project" value="InterPro"/>
</dbReference>
<gene>
    <name evidence="19" type="ORF">RHGRI_034086</name>
</gene>
<dbReference type="Pfam" id="PF25505">
    <property type="entry name" value="ARM_CPL3"/>
    <property type="match status" value="1"/>
</dbReference>
<dbReference type="InterPro" id="IPR001357">
    <property type="entry name" value="BRCT_dom"/>
</dbReference>
<dbReference type="FunFam" id="3.40.50.10190:FF:000014">
    <property type="entry name" value="RNA polymerase II C-terminal domain phosphatase-like 3"/>
    <property type="match status" value="1"/>
</dbReference>
<proteinExistence type="predicted"/>
<evidence type="ECO:0000313" key="20">
    <source>
        <dbReference type="Proteomes" id="UP000823749"/>
    </source>
</evidence>
<evidence type="ECO:0000256" key="13">
    <source>
        <dbReference type="ARBA" id="ARBA00047761"/>
    </source>
</evidence>
<evidence type="ECO:0000256" key="5">
    <source>
        <dbReference type="ARBA" id="ARBA00013081"/>
    </source>
</evidence>
<dbReference type="Pfam" id="PF03031">
    <property type="entry name" value="NIF"/>
    <property type="match status" value="1"/>
</dbReference>
<evidence type="ECO:0000256" key="14">
    <source>
        <dbReference type="ARBA" id="ARBA00048336"/>
    </source>
</evidence>
<evidence type="ECO:0000256" key="16">
    <source>
        <dbReference type="SAM" id="MobiDB-lite"/>
    </source>
</evidence>
<feature type="domain" description="FCP1 homology" evidence="18">
    <location>
        <begin position="954"/>
        <end position="1134"/>
    </location>
</feature>
<dbReference type="InterPro" id="IPR036420">
    <property type="entry name" value="BRCT_dom_sf"/>
</dbReference>
<evidence type="ECO:0000256" key="11">
    <source>
        <dbReference type="ARBA" id="ARBA00023163"/>
    </source>
</evidence>
<dbReference type="SUPFAM" id="SSF52113">
    <property type="entry name" value="BRCT domain"/>
    <property type="match status" value="1"/>
</dbReference>
<dbReference type="InterPro" id="IPR036412">
    <property type="entry name" value="HAD-like_sf"/>
</dbReference>
<keyword evidence="6" id="KW-0678">Repressor</keyword>
<evidence type="ECO:0000256" key="10">
    <source>
        <dbReference type="ARBA" id="ARBA00023015"/>
    </source>
</evidence>
<comment type="subunit">
    <text evidence="15">Interacts with RAP74.</text>
</comment>
<keyword evidence="9" id="KW-0694">RNA-binding</keyword>
<comment type="cofactor">
    <cofactor evidence="1">
        <name>Mn(2+)</name>
        <dbReference type="ChEBI" id="CHEBI:29035"/>
    </cofactor>
</comment>
<evidence type="ECO:0000256" key="12">
    <source>
        <dbReference type="ARBA" id="ARBA00023242"/>
    </source>
</evidence>
<dbReference type="PROSITE" id="PS50172">
    <property type="entry name" value="BRCT"/>
    <property type="match status" value="1"/>
</dbReference>
<dbReference type="InterPro" id="IPR004274">
    <property type="entry name" value="FCP1_dom"/>
</dbReference>
<comment type="subcellular location">
    <subcellularLocation>
        <location evidence="4">Nucleus</location>
    </subcellularLocation>
</comment>